<organism evidence="1 2">
    <name type="scientific">Candidatus Curtissbacteria bacterium RIFCSPLOWO2_01_FULL_38_11b</name>
    <dbReference type="NCBI Taxonomy" id="1797725"/>
    <lineage>
        <taxon>Bacteria</taxon>
        <taxon>Candidatus Curtissiibacteriota</taxon>
    </lineage>
</organism>
<dbReference type="EMBL" id="MFBO01000026">
    <property type="protein sequence ID" value="OGD97659.1"/>
    <property type="molecule type" value="Genomic_DNA"/>
</dbReference>
<dbReference type="PANTHER" id="PTHR34849:SF3">
    <property type="entry name" value="SSR2962 PROTEIN"/>
    <property type="match status" value="1"/>
</dbReference>
<accession>A0A1F5H0R9</accession>
<evidence type="ECO:0008006" key="3">
    <source>
        <dbReference type="Google" id="ProtNLM"/>
    </source>
</evidence>
<dbReference type="InterPro" id="IPR036388">
    <property type="entry name" value="WH-like_DNA-bd_sf"/>
</dbReference>
<comment type="caution">
    <text evidence="1">The sequence shown here is derived from an EMBL/GenBank/DDBJ whole genome shotgun (WGS) entry which is preliminary data.</text>
</comment>
<dbReference type="AlphaFoldDB" id="A0A1F5H0R9"/>
<evidence type="ECO:0000313" key="1">
    <source>
        <dbReference type="EMBL" id="OGD97659.1"/>
    </source>
</evidence>
<evidence type="ECO:0000313" key="2">
    <source>
        <dbReference type="Proteomes" id="UP000176740"/>
    </source>
</evidence>
<dbReference type="InterPro" id="IPR009057">
    <property type="entry name" value="Homeodomain-like_sf"/>
</dbReference>
<name>A0A1F5H0R9_9BACT</name>
<protein>
    <recommendedName>
        <fullName evidence="3">Antitoxin</fullName>
    </recommendedName>
</protein>
<reference evidence="1 2" key="1">
    <citation type="journal article" date="2016" name="Nat. Commun.">
        <title>Thousands of microbial genomes shed light on interconnected biogeochemical processes in an aquifer system.</title>
        <authorList>
            <person name="Anantharaman K."/>
            <person name="Brown C.T."/>
            <person name="Hug L.A."/>
            <person name="Sharon I."/>
            <person name="Castelle C.J."/>
            <person name="Probst A.J."/>
            <person name="Thomas B.C."/>
            <person name="Singh A."/>
            <person name="Wilkins M.J."/>
            <person name="Karaoz U."/>
            <person name="Brodie E.L."/>
            <person name="Williams K.H."/>
            <person name="Hubbard S.S."/>
            <person name="Banfield J.F."/>
        </authorList>
    </citation>
    <scope>NUCLEOTIDE SEQUENCE [LARGE SCALE GENOMIC DNA]</scope>
</reference>
<gene>
    <name evidence="1" type="ORF">A3A49_01955</name>
</gene>
<dbReference type="InterPro" id="IPR007367">
    <property type="entry name" value="DUF433"/>
</dbReference>
<dbReference type="Gene3D" id="1.10.10.10">
    <property type="entry name" value="Winged helix-like DNA-binding domain superfamily/Winged helix DNA-binding domain"/>
    <property type="match status" value="1"/>
</dbReference>
<dbReference type="Pfam" id="PF04255">
    <property type="entry name" value="DUF433"/>
    <property type="match status" value="1"/>
</dbReference>
<dbReference type="Proteomes" id="UP000176740">
    <property type="component" value="Unassembled WGS sequence"/>
</dbReference>
<sequence length="69" mass="7879">MPQIIQTNPKILGGMPTIAGTRIPVARIMALYVQGYKVGDFRRDYPYLKISKKDLLTIFKYYTNQLAKG</sequence>
<dbReference type="PANTHER" id="PTHR34849">
    <property type="entry name" value="SSL5025 PROTEIN"/>
    <property type="match status" value="1"/>
</dbReference>
<proteinExistence type="predicted"/>
<dbReference type="SUPFAM" id="SSF46689">
    <property type="entry name" value="Homeodomain-like"/>
    <property type="match status" value="1"/>
</dbReference>